<evidence type="ECO:0000256" key="1">
    <source>
        <dbReference type="ARBA" id="ARBA00038101"/>
    </source>
</evidence>
<dbReference type="SMART" id="SM00671">
    <property type="entry name" value="SEL1"/>
    <property type="match status" value="8"/>
</dbReference>
<proteinExistence type="inferred from homology"/>
<dbReference type="Gene3D" id="1.25.40.10">
    <property type="entry name" value="Tetratricopeptide repeat domain"/>
    <property type="match status" value="2"/>
</dbReference>
<dbReference type="SUPFAM" id="SSF81901">
    <property type="entry name" value="HCP-like"/>
    <property type="match status" value="2"/>
</dbReference>
<evidence type="ECO:0000313" key="2">
    <source>
        <dbReference type="EMBL" id="GAA5807862.1"/>
    </source>
</evidence>
<dbReference type="InterPro" id="IPR006597">
    <property type="entry name" value="Sel1-like"/>
</dbReference>
<dbReference type="InterPro" id="IPR050767">
    <property type="entry name" value="Sel1_AlgK"/>
</dbReference>
<dbReference type="InterPro" id="IPR011990">
    <property type="entry name" value="TPR-like_helical_dom_sf"/>
</dbReference>
<dbReference type="PANTHER" id="PTHR11102">
    <property type="entry name" value="SEL-1-LIKE PROTEIN"/>
    <property type="match status" value="1"/>
</dbReference>
<sequence length="444" mass="49791">MLNAGDGPDYKQALEWLLKSANSGDPAASKLVACMYFGGKGAAKDHKIALDWFKKASDNGEIEVFLIISKIYIIGDYGVNQDFDLAETWLMKGVEKEDPDSICAMGLLQGVRSGPKQSWEKAFEWCTKAAKYGSGEAQNILGKMYERGLGCVMDAIANIGSMYHYGRGVPVNYTKALNIYQKADDCGSALNHIGLLYQNGLGVNQSHSKAMLYFKRAEDLECEDSYNSIGEVYKYGYGRDVDLKTALEYYTKSAKYFSEDGMFSLGLMYMEGSGTEVNKDLALYWVQRADLLGNEKAKKYIDEIVKNSAQLPQIIHSKEDIQLLIQEKRLQGIQLRSMEEKLAILMAENELLKKTVVNNTMKDTEIVVVEDKKPEPIKFIHLEREKRTEIDAASCLLRFLGPTKGFLVSWGIQHKHADSVHTYFGGGAASQNICLYVLNQDYKY</sequence>
<dbReference type="Proteomes" id="UP001473302">
    <property type="component" value="Unassembled WGS sequence"/>
</dbReference>
<reference evidence="2 3" key="1">
    <citation type="submission" date="2024-04" db="EMBL/GenBank/DDBJ databases">
        <title>genome sequences of Mucor flavus KT1a and Helicostylum pulchrum KT1b strains isolated from the surface of a dry-aged beef.</title>
        <authorList>
            <person name="Toyotome T."/>
            <person name="Hosono M."/>
            <person name="Torimaru M."/>
            <person name="Fukuda K."/>
            <person name="Mikami N."/>
        </authorList>
    </citation>
    <scope>NUCLEOTIDE SEQUENCE [LARGE SCALE GENOMIC DNA]</scope>
    <source>
        <strain evidence="2 3">KT1a</strain>
    </source>
</reference>
<dbReference type="EMBL" id="BAABUK010000003">
    <property type="protein sequence ID" value="GAA5807862.1"/>
    <property type="molecule type" value="Genomic_DNA"/>
</dbReference>
<dbReference type="Pfam" id="PF08238">
    <property type="entry name" value="Sel1"/>
    <property type="match status" value="8"/>
</dbReference>
<evidence type="ECO:0000313" key="3">
    <source>
        <dbReference type="Proteomes" id="UP001473302"/>
    </source>
</evidence>
<comment type="similarity">
    <text evidence="1">Belongs to the sel-1 family.</text>
</comment>
<gene>
    <name evidence="2" type="ORF">MFLAVUS_001241</name>
</gene>
<organism evidence="2 3">
    <name type="scientific">Mucor flavus</name>
    <dbReference type="NCBI Taxonomy" id="439312"/>
    <lineage>
        <taxon>Eukaryota</taxon>
        <taxon>Fungi</taxon>
        <taxon>Fungi incertae sedis</taxon>
        <taxon>Mucoromycota</taxon>
        <taxon>Mucoromycotina</taxon>
        <taxon>Mucoromycetes</taxon>
        <taxon>Mucorales</taxon>
        <taxon>Mucorineae</taxon>
        <taxon>Mucoraceae</taxon>
        <taxon>Mucor</taxon>
    </lineage>
</organism>
<name>A0ABP9YLX8_9FUNG</name>
<comment type="caution">
    <text evidence="2">The sequence shown here is derived from an EMBL/GenBank/DDBJ whole genome shotgun (WGS) entry which is preliminary data.</text>
</comment>
<protein>
    <submittedName>
        <fullName evidence="2">Uncharacterized protein</fullName>
    </submittedName>
</protein>
<dbReference type="PANTHER" id="PTHR11102:SF160">
    <property type="entry name" value="ERAD-ASSOCIATED E3 UBIQUITIN-PROTEIN LIGASE COMPONENT HRD3"/>
    <property type="match status" value="1"/>
</dbReference>
<keyword evidence="3" id="KW-1185">Reference proteome</keyword>
<accession>A0ABP9YLX8</accession>